<dbReference type="Proteomes" id="UP000649328">
    <property type="component" value="Unassembled WGS sequence"/>
</dbReference>
<organism evidence="1 2">
    <name type="scientific">Metschnikowia pulcherrima</name>
    <dbReference type="NCBI Taxonomy" id="27326"/>
    <lineage>
        <taxon>Eukaryota</taxon>
        <taxon>Fungi</taxon>
        <taxon>Dikarya</taxon>
        <taxon>Ascomycota</taxon>
        <taxon>Saccharomycotina</taxon>
        <taxon>Pichiomycetes</taxon>
        <taxon>Metschnikowiaceae</taxon>
        <taxon>Metschnikowia</taxon>
    </lineage>
</organism>
<name>A0A8H7GRS4_9ASCO</name>
<evidence type="ECO:0000313" key="2">
    <source>
        <dbReference type="Proteomes" id="UP000649328"/>
    </source>
</evidence>
<accession>A0A8H7GRS4</accession>
<sequence length="66" mass="7285">MNKVGERSDWGKRALITKERRRVGGMFEKEEKKKQADARVGGGLRQGMFLGKHAGGCALLVKPCIV</sequence>
<dbReference type="AlphaFoldDB" id="A0A8H7GRS4"/>
<gene>
    <name evidence="1" type="ORF">HF325_003873</name>
</gene>
<dbReference type="EMBL" id="JACBPP010000005">
    <property type="protein sequence ID" value="KAF8001372.1"/>
    <property type="molecule type" value="Genomic_DNA"/>
</dbReference>
<reference evidence="1" key="1">
    <citation type="submission" date="2020-10" db="EMBL/GenBank/DDBJ databases">
        <title>The Whole-Genome Sequence of Metschnikowia persimmonesis, a Novel Endophytic Yeast Species Isolated from Medicinal Plant Diospyros kaki Thumb.</title>
        <authorList>
            <person name="Rahmat E."/>
            <person name="Kang Y."/>
        </authorList>
    </citation>
    <scope>NUCLEOTIDE SEQUENCE</scope>
    <source>
        <strain evidence="1">KIOM G15050</strain>
    </source>
</reference>
<keyword evidence="2" id="KW-1185">Reference proteome</keyword>
<evidence type="ECO:0000313" key="1">
    <source>
        <dbReference type="EMBL" id="KAF8001372.1"/>
    </source>
</evidence>
<comment type="caution">
    <text evidence="1">The sequence shown here is derived from an EMBL/GenBank/DDBJ whole genome shotgun (WGS) entry which is preliminary data.</text>
</comment>
<proteinExistence type="predicted"/>
<protein>
    <submittedName>
        <fullName evidence="1">Uncharacterized protein</fullName>
    </submittedName>
</protein>